<keyword evidence="5 8" id="KW-0408">Iron</keyword>
<feature type="binding site" evidence="8">
    <location>
        <position position="91"/>
    </location>
    <ligand>
        <name>Fe cation</name>
        <dbReference type="ChEBI" id="CHEBI:24875"/>
        <label>1</label>
    </ligand>
</feature>
<comment type="similarity">
    <text evidence="8">Belongs to the COQ7 family.</text>
</comment>
<reference evidence="9 10" key="1">
    <citation type="submission" date="2019-07" db="EMBL/GenBank/DDBJ databases">
        <title>Sphingomonas AE3 Genome sequencing and assembly.</title>
        <authorList>
            <person name="Kim H."/>
        </authorList>
    </citation>
    <scope>NUCLEOTIDE SEQUENCE [LARGE SCALE GENOMIC DNA]</scope>
    <source>
        <strain evidence="9 10">AE3</strain>
    </source>
</reference>
<keyword evidence="2 8" id="KW-0831">Ubiquinone biosynthesis</keyword>
<keyword evidence="6 8" id="KW-0503">Monooxygenase</keyword>
<proteinExistence type="inferred from homology"/>
<organism evidence="9 10">
    <name type="scientific">Sphingomonas xanthus</name>
    <dbReference type="NCBI Taxonomy" id="2594473"/>
    <lineage>
        <taxon>Bacteria</taxon>
        <taxon>Pseudomonadati</taxon>
        <taxon>Pseudomonadota</taxon>
        <taxon>Alphaproteobacteria</taxon>
        <taxon>Sphingomonadales</taxon>
        <taxon>Sphingomonadaceae</taxon>
        <taxon>Sphingomonas</taxon>
    </lineage>
</organism>
<dbReference type="Proteomes" id="UP000321857">
    <property type="component" value="Chromosome"/>
</dbReference>
<evidence type="ECO:0000256" key="5">
    <source>
        <dbReference type="ARBA" id="ARBA00023004"/>
    </source>
</evidence>
<keyword evidence="9" id="KW-0830">Ubiquinone</keyword>
<accession>A0A516IQS8</accession>
<dbReference type="GO" id="GO:0046872">
    <property type="term" value="F:metal ion binding"/>
    <property type="evidence" value="ECO:0007669"/>
    <property type="project" value="UniProtKB-KW"/>
</dbReference>
<dbReference type="CDD" id="cd01042">
    <property type="entry name" value="DMQH"/>
    <property type="match status" value="1"/>
</dbReference>
<sequence length="211" mass="23358">MVFPRHFDGRVERHFVAWRRDHDRLACAAEGDVTGGWRPGDRRPDRDAMLRVNQAGEYGATRIYAGQLAVLGRSSPAAHQIARMAAQEESHLARFNHLMAERRVRPTALQPLWKVAGFALGAATALISEKAAMACTDAVETEIDRHYAEQLAELGEEDPELAADIAQFQAEELEHRETAREHGAQDAVGYPLLTAAIRAGCRVAIELSKRI</sequence>
<feature type="binding site" evidence="8">
    <location>
        <position position="175"/>
    </location>
    <ligand>
        <name>Fe cation</name>
        <dbReference type="ChEBI" id="CHEBI:24875"/>
        <label>2</label>
    </ligand>
</feature>
<evidence type="ECO:0000256" key="6">
    <source>
        <dbReference type="ARBA" id="ARBA00023033"/>
    </source>
</evidence>
<dbReference type="UniPathway" id="UPA00232"/>
<evidence type="ECO:0000256" key="4">
    <source>
        <dbReference type="ARBA" id="ARBA00023002"/>
    </source>
</evidence>
<feature type="binding site" evidence="8">
    <location>
        <position position="172"/>
    </location>
    <ligand>
        <name>Fe cation</name>
        <dbReference type="ChEBI" id="CHEBI:24875"/>
        <label>2</label>
    </ligand>
</feature>
<feature type="binding site" evidence="8">
    <location>
        <position position="88"/>
    </location>
    <ligand>
        <name>Fe cation</name>
        <dbReference type="ChEBI" id="CHEBI:24875"/>
        <label>2</label>
    </ligand>
</feature>
<evidence type="ECO:0000256" key="8">
    <source>
        <dbReference type="HAMAP-Rule" id="MF_01658"/>
    </source>
</evidence>
<feature type="binding site" evidence="8">
    <location>
        <position position="57"/>
    </location>
    <ligand>
        <name>Fe cation</name>
        <dbReference type="ChEBI" id="CHEBI:24875"/>
        <label>1</label>
    </ligand>
</feature>
<gene>
    <name evidence="8" type="primary">coq7</name>
    <name evidence="9" type="ORF">FMM02_04305</name>
</gene>
<dbReference type="OrthoDB" id="7559360at2"/>
<evidence type="ECO:0000256" key="7">
    <source>
        <dbReference type="ARBA" id="ARBA00023136"/>
    </source>
</evidence>
<keyword evidence="4 8" id="KW-0560">Oxidoreductase</keyword>
<keyword evidence="8" id="KW-1003">Cell membrane</keyword>
<dbReference type="GO" id="GO:0008682">
    <property type="term" value="F:3-demethoxyubiquinol 3-hydroxylase activity"/>
    <property type="evidence" value="ECO:0007669"/>
    <property type="project" value="UniProtKB-EC"/>
</dbReference>
<dbReference type="HAMAP" id="MF_01658">
    <property type="entry name" value="COQ7"/>
    <property type="match status" value="1"/>
</dbReference>
<evidence type="ECO:0000313" key="9">
    <source>
        <dbReference type="EMBL" id="QDP19252.1"/>
    </source>
</evidence>
<dbReference type="InterPro" id="IPR011566">
    <property type="entry name" value="Ubq_synth_Coq7"/>
</dbReference>
<dbReference type="SUPFAM" id="SSF47240">
    <property type="entry name" value="Ferritin-like"/>
    <property type="match status" value="1"/>
</dbReference>
<feature type="binding site" evidence="8">
    <location>
        <position position="140"/>
    </location>
    <ligand>
        <name>Fe cation</name>
        <dbReference type="ChEBI" id="CHEBI:24875"/>
        <label>2</label>
    </ligand>
</feature>
<keyword evidence="10" id="KW-1185">Reference proteome</keyword>
<dbReference type="KEGG" id="sxa:FMM02_04305"/>
<feature type="binding site" evidence="8">
    <location>
        <position position="88"/>
    </location>
    <ligand>
        <name>Fe cation</name>
        <dbReference type="ChEBI" id="CHEBI:24875"/>
        <label>1</label>
    </ligand>
</feature>
<evidence type="ECO:0000256" key="3">
    <source>
        <dbReference type="ARBA" id="ARBA00022723"/>
    </source>
</evidence>
<dbReference type="EMBL" id="CP041659">
    <property type="protein sequence ID" value="QDP19252.1"/>
    <property type="molecule type" value="Genomic_DNA"/>
</dbReference>
<comment type="cofactor">
    <cofactor evidence="8">
        <name>Fe cation</name>
        <dbReference type="ChEBI" id="CHEBI:24875"/>
    </cofactor>
    <text evidence="8">Binds 2 iron ions per subunit.</text>
</comment>
<dbReference type="GO" id="GO:0006744">
    <property type="term" value="P:ubiquinone biosynthetic process"/>
    <property type="evidence" value="ECO:0007669"/>
    <property type="project" value="UniProtKB-UniRule"/>
</dbReference>
<keyword evidence="7 8" id="KW-0472">Membrane</keyword>
<dbReference type="InterPro" id="IPR009078">
    <property type="entry name" value="Ferritin-like_SF"/>
</dbReference>
<comment type="function">
    <text evidence="8">Catalyzes the hydroxylation of 2-nonaprenyl-3-methyl-6-methoxy-1,4-benzoquinol during ubiquinone biosynthesis.</text>
</comment>
<evidence type="ECO:0000256" key="2">
    <source>
        <dbReference type="ARBA" id="ARBA00022688"/>
    </source>
</evidence>
<dbReference type="AlphaFoldDB" id="A0A516IQS8"/>
<name>A0A516IQS8_9SPHN</name>
<keyword evidence="3 8" id="KW-0479">Metal-binding</keyword>
<dbReference type="GO" id="GO:0005886">
    <property type="term" value="C:plasma membrane"/>
    <property type="evidence" value="ECO:0007669"/>
    <property type="project" value="UniProtKB-SubCell"/>
</dbReference>
<dbReference type="Pfam" id="PF03232">
    <property type="entry name" value="COQ7"/>
    <property type="match status" value="1"/>
</dbReference>
<comment type="subcellular location">
    <subcellularLocation>
        <location evidence="8">Cell membrane</location>
        <topology evidence="8">Peripheral membrane protein</topology>
    </subcellularLocation>
</comment>
<comment type="catalytic activity">
    <reaction evidence="8">
        <text>a 5-methoxy-2-methyl-3-(all-trans-polyprenyl)benzene-1,4-diol + AH2 + O2 = a 3-demethylubiquinol + A + H2O</text>
        <dbReference type="Rhea" id="RHEA:50908"/>
        <dbReference type="Rhea" id="RHEA-COMP:10859"/>
        <dbReference type="Rhea" id="RHEA-COMP:10914"/>
        <dbReference type="ChEBI" id="CHEBI:13193"/>
        <dbReference type="ChEBI" id="CHEBI:15377"/>
        <dbReference type="ChEBI" id="CHEBI:15379"/>
        <dbReference type="ChEBI" id="CHEBI:17499"/>
        <dbReference type="ChEBI" id="CHEBI:84167"/>
        <dbReference type="ChEBI" id="CHEBI:84422"/>
        <dbReference type="EC" id="1.14.99.60"/>
    </reaction>
</comment>
<dbReference type="PANTHER" id="PTHR11237:SF4">
    <property type="entry name" value="5-DEMETHOXYUBIQUINONE HYDROXYLASE, MITOCHONDRIAL"/>
    <property type="match status" value="1"/>
</dbReference>
<dbReference type="EC" id="1.14.99.60" evidence="8"/>
<evidence type="ECO:0000256" key="1">
    <source>
        <dbReference type="ARBA" id="ARBA00004749"/>
    </source>
</evidence>
<feature type="binding site" evidence="8">
    <location>
        <position position="172"/>
    </location>
    <ligand>
        <name>Fe cation</name>
        <dbReference type="ChEBI" id="CHEBI:24875"/>
        <label>1</label>
    </ligand>
</feature>
<evidence type="ECO:0000313" key="10">
    <source>
        <dbReference type="Proteomes" id="UP000321857"/>
    </source>
</evidence>
<protein>
    <recommendedName>
        <fullName evidence="8">3-demethoxyubiquinol 3-hydroxylase</fullName>
        <shortName evidence="8">DMQ hydroxylase</shortName>
        <ecNumber evidence="8">1.14.99.60</ecNumber>
    </recommendedName>
    <alternativeName>
        <fullName evidence="8">2-nonaprenyl-3-methyl-6-methoxy-1,4-benzoquinol hydroxylase</fullName>
    </alternativeName>
</protein>
<dbReference type="PANTHER" id="PTHR11237">
    <property type="entry name" value="COENZYME Q10 BIOSYNTHESIS PROTEIN 7"/>
    <property type="match status" value="1"/>
</dbReference>
<comment type="pathway">
    <text evidence="1 8">Cofactor biosynthesis; ubiquinone biosynthesis.</text>
</comment>